<dbReference type="InterPro" id="IPR042099">
    <property type="entry name" value="ANL_N_sf"/>
</dbReference>
<evidence type="ECO:0000259" key="4">
    <source>
        <dbReference type="Pfam" id="PF00501"/>
    </source>
</evidence>
<name>A0A1H1UC54_9CELL</name>
<gene>
    <name evidence="6" type="ORF">SAMN04489860_2148</name>
</gene>
<dbReference type="Gene3D" id="3.30.300.30">
    <property type="match status" value="1"/>
</dbReference>
<dbReference type="GO" id="GO:0006631">
    <property type="term" value="P:fatty acid metabolic process"/>
    <property type="evidence" value="ECO:0007669"/>
    <property type="project" value="TreeGrafter"/>
</dbReference>
<dbReference type="EMBL" id="LT629776">
    <property type="protein sequence ID" value="SDS69871.1"/>
    <property type="molecule type" value="Genomic_DNA"/>
</dbReference>
<reference evidence="7" key="1">
    <citation type="submission" date="2016-10" db="EMBL/GenBank/DDBJ databases">
        <authorList>
            <person name="Varghese N."/>
            <person name="Submissions S."/>
        </authorList>
    </citation>
    <scope>NUCLEOTIDE SEQUENCE [LARGE SCALE GENOMIC DNA]</scope>
    <source>
        <strain evidence="7">DSM 22126</strain>
    </source>
</reference>
<dbReference type="GO" id="GO:0031956">
    <property type="term" value="F:medium-chain fatty acid-CoA ligase activity"/>
    <property type="evidence" value="ECO:0007669"/>
    <property type="project" value="TreeGrafter"/>
</dbReference>
<evidence type="ECO:0000313" key="6">
    <source>
        <dbReference type="EMBL" id="SDS69871.1"/>
    </source>
</evidence>
<feature type="domain" description="AMP-binding enzyme C-terminal" evidence="5">
    <location>
        <begin position="367"/>
        <end position="435"/>
    </location>
</feature>
<sequence>MPIAHQLLALRAELSRPSLRGPGGDRTSHEVADDVVAGARALGLSPGTVAVALADPVDALVALLAVDLAGGTGLMCDAAWPPAQRSEVLATLRPDAVVDVALPRASAGGRAADERADGAAGPWPRPAPDDVPWAGFSAGATGRPRAVERTRASWTDSFAHVTAVLGAPPGSRLLLPGPVSSSLYCFAALHALADGVEACFTATAADAVTSLARCDVVHTVPSVAHDLLSAIGAGAPSSVSRMIVGGAALTPETRDLAASHGVPLVAYYGAAELSFVAVDSGAGLYPFPGVEIDRRPVVGAPHLAEAWVRSPWTARRYLRGVRGPLVHDGDWASVGDLVETDGQALRLRGRGEGAITTNGATVVPEDVEAALRPVPGVRDVAVVGAPHRRHGSVVVAVVECEPGSMLRGQLARAARSGLDPVQRPARWYAVSSLPRVHGKIARGLVSAWVQDDVPELSVLA</sequence>
<dbReference type="InterPro" id="IPR000873">
    <property type="entry name" value="AMP-dep_synth/lig_dom"/>
</dbReference>
<evidence type="ECO:0000256" key="1">
    <source>
        <dbReference type="ARBA" id="ARBA00006432"/>
    </source>
</evidence>
<organism evidence="6 7">
    <name type="scientific">Paraoerskovia marina</name>
    <dbReference type="NCBI Taxonomy" id="545619"/>
    <lineage>
        <taxon>Bacteria</taxon>
        <taxon>Bacillati</taxon>
        <taxon>Actinomycetota</taxon>
        <taxon>Actinomycetes</taxon>
        <taxon>Micrococcales</taxon>
        <taxon>Cellulomonadaceae</taxon>
        <taxon>Paraoerskovia</taxon>
    </lineage>
</organism>
<protein>
    <submittedName>
        <fullName evidence="6">Acyl-CoA synthetase (AMP-forming)/AMP-acid ligase II</fullName>
    </submittedName>
</protein>
<dbReference type="SUPFAM" id="SSF56801">
    <property type="entry name" value="Acetyl-CoA synthetase-like"/>
    <property type="match status" value="1"/>
</dbReference>
<dbReference type="PANTHER" id="PTHR43201:SF5">
    <property type="entry name" value="MEDIUM-CHAIN ACYL-COA LIGASE ACSF2, MITOCHONDRIAL"/>
    <property type="match status" value="1"/>
</dbReference>
<keyword evidence="7" id="KW-1185">Reference proteome</keyword>
<dbReference type="Pfam" id="PF00501">
    <property type="entry name" value="AMP-binding"/>
    <property type="match status" value="1"/>
</dbReference>
<feature type="region of interest" description="Disordered" evidence="3">
    <location>
        <begin position="109"/>
        <end position="130"/>
    </location>
</feature>
<accession>A0A1H1UC54</accession>
<proteinExistence type="inferred from homology"/>
<dbReference type="AlphaFoldDB" id="A0A1H1UC54"/>
<evidence type="ECO:0000256" key="3">
    <source>
        <dbReference type="SAM" id="MobiDB-lite"/>
    </source>
</evidence>
<dbReference type="PANTHER" id="PTHR43201">
    <property type="entry name" value="ACYL-COA SYNTHETASE"/>
    <property type="match status" value="1"/>
</dbReference>
<dbReference type="Proteomes" id="UP000185663">
    <property type="component" value="Chromosome I"/>
</dbReference>
<dbReference type="InterPro" id="IPR045851">
    <property type="entry name" value="AMP-bd_C_sf"/>
</dbReference>
<evidence type="ECO:0000256" key="2">
    <source>
        <dbReference type="ARBA" id="ARBA00022598"/>
    </source>
</evidence>
<evidence type="ECO:0000259" key="5">
    <source>
        <dbReference type="Pfam" id="PF13193"/>
    </source>
</evidence>
<dbReference type="Pfam" id="PF13193">
    <property type="entry name" value="AMP-binding_C"/>
    <property type="match status" value="1"/>
</dbReference>
<dbReference type="eggNOG" id="COG0318">
    <property type="taxonomic scope" value="Bacteria"/>
</dbReference>
<keyword evidence="2 6" id="KW-0436">Ligase</keyword>
<dbReference type="InterPro" id="IPR025110">
    <property type="entry name" value="AMP-bd_C"/>
</dbReference>
<evidence type="ECO:0000313" key="7">
    <source>
        <dbReference type="Proteomes" id="UP000185663"/>
    </source>
</evidence>
<feature type="domain" description="AMP-dependent synthetase/ligase" evidence="4">
    <location>
        <begin position="30"/>
        <end position="330"/>
    </location>
</feature>
<dbReference type="Gene3D" id="3.40.50.12780">
    <property type="entry name" value="N-terminal domain of ligase-like"/>
    <property type="match status" value="1"/>
</dbReference>
<dbReference type="RefSeq" id="WP_083372489.1">
    <property type="nucleotide sequence ID" value="NZ_LT629776.1"/>
</dbReference>
<dbReference type="OrthoDB" id="5240965at2"/>
<comment type="similarity">
    <text evidence="1">Belongs to the ATP-dependent AMP-binding enzyme family.</text>
</comment>
<dbReference type="STRING" id="545619.SAMN04489860_2148"/>